<gene>
    <name evidence="4" type="ordered locus">LGAS_1027</name>
</gene>
<dbReference type="PANTHER" id="PTHR37293:SF6">
    <property type="entry name" value="DNA REPLICATION PROTEIN DNAD"/>
    <property type="match status" value="1"/>
</dbReference>
<dbReference type="GeneID" id="29639046"/>
<comment type="similarity">
    <text evidence="1">Belongs to the DnaB/DnaD family.</text>
</comment>
<evidence type="ECO:0000256" key="1">
    <source>
        <dbReference type="ARBA" id="ARBA00093462"/>
    </source>
</evidence>
<dbReference type="Gene3D" id="1.10.10.10">
    <property type="entry name" value="Winged helix-like DNA-binding domain superfamily/Winged helix DNA-binding domain"/>
    <property type="match status" value="1"/>
</dbReference>
<evidence type="ECO:0000313" key="5">
    <source>
        <dbReference type="Proteomes" id="UP000000664"/>
    </source>
</evidence>
<dbReference type="KEGG" id="lga:LGAS_1027"/>
<accession>A0A805YU99</accession>
<dbReference type="RefSeq" id="WP_003647277.1">
    <property type="nucleotide sequence ID" value="NC_008530.1"/>
</dbReference>
<dbReference type="AlphaFoldDB" id="A0A805YU99"/>
<dbReference type="InterPro" id="IPR006343">
    <property type="entry name" value="DnaB/C_C"/>
</dbReference>
<dbReference type="Gene3D" id="1.10.10.630">
    <property type="entry name" value="DnaD domain-like"/>
    <property type="match status" value="1"/>
</dbReference>
<evidence type="ECO:0000313" key="4">
    <source>
        <dbReference type="EMBL" id="ABJ60402.1"/>
    </source>
</evidence>
<name>A0A805YU99_LACGA</name>
<evidence type="ECO:0000259" key="3">
    <source>
        <dbReference type="Pfam" id="PF21984"/>
    </source>
</evidence>
<dbReference type="SUPFAM" id="SSF158499">
    <property type="entry name" value="DnaD domain-like"/>
    <property type="match status" value="1"/>
</dbReference>
<dbReference type="PANTHER" id="PTHR37293">
    <property type="entry name" value="PHAGE REPLICATION PROTEIN-RELATED"/>
    <property type="match status" value="1"/>
</dbReference>
<dbReference type="InterPro" id="IPR053843">
    <property type="entry name" value="DnaD_N"/>
</dbReference>
<dbReference type="Pfam" id="PF07261">
    <property type="entry name" value="DnaB_2"/>
    <property type="match status" value="1"/>
</dbReference>
<dbReference type="EMBL" id="CP000413">
    <property type="protein sequence ID" value="ABJ60402.1"/>
    <property type="molecule type" value="Genomic_DNA"/>
</dbReference>
<feature type="domain" description="DnaB/C C-terminal" evidence="2">
    <location>
        <begin position="139"/>
        <end position="209"/>
    </location>
</feature>
<dbReference type="InterPro" id="IPR034829">
    <property type="entry name" value="DnaD-like_sf"/>
</dbReference>
<proteinExistence type="inferred from homology"/>
<evidence type="ECO:0000259" key="2">
    <source>
        <dbReference type="Pfam" id="PF07261"/>
    </source>
</evidence>
<reference evidence="4 5" key="1">
    <citation type="journal article" date="2006" name="Proc. Natl. Acad. Sci. U.S.A.">
        <title>Comparative genomics of the lactic acid bacteria.</title>
        <authorList>
            <person name="Makarova K."/>
            <person name="Slesarev A."/>
            <person name="Wolf Y."/>
            <person name="Sorokin A."/>
            <person name="Mirkin B."/>
            <person name="Koonin E."/>
            <person name="Pavlov A."/>
            <person name="Pavlova N."/>
            <person name="Karamychev V."/>
            <person name="Polouchine N."/>
            <person name="Shakhova V."/>
            <person name="Grigoriev I."/>
            <person name="Lou Y."/>
            <person name="Rohksar D."/>
            <person name="Lucas S."/>
            <person name="Huang K."/>
            <person name="Goodstein D.M."/>
            <person name="Hawkins T."/>
            <person name="Plengvidhya V."/>
            <person name="Welker D."/>
            <person name="Hughes J."/>
            <person name="Goh Y."/>
            <person name="Benson A."/>
            <person name="Baldwin K."/>
            <person name="Lee J.H."/>
            <person name="Diaz-Muniz I."/>
            <person name="Dosti B."/>
            <person name="Smeianov V."/>
            <person name="Wechter W."/>
            <person name="Barabote R."/>
            <person name="Lorca G."/>
            <person name="Altermann E."/>
            <person name="Barrangou R."/>
            <person name="Ganesan B."/>
            <person name="Xie Y."/>
            <person name="Rawsthorne H."/>
            <person name="Tamir D."/>
            <person name="Parker C."/>
            <person name="Breidt F."/>
            <person name="Broadbent J."/>
            <person name="Hutkins R."/>
            <person name="O'Sullivan D."/>
            <person name="Steele J."/>
            <person name="Unlu G."/>
            <person name="Saier M."/>
            <person name="Klaenhammer T."/>
            <person name="Richardson P."/>
            <person name="Kozyavkin S."/>
            <person name="Weimer B."/>
            <person name="Mills D."/>
        </authorList>
    </citation>
    <scope>NUCLEOTIDE SEQUENCE [LARGE SCALE GENOMIC DNA]</scope>
    <source>
        <strain evidence="5">ATCC 33323 / DSM 20243 / BCRC 14619 / CIP 102991 / JCM 1131 / KCTC 3163 / NCIMB 11718 / NCTC 13722 / AM63</strain>
    </source>
</reference>
<dbReference type="InterPro" id="IPR053162">
    <property type="entry name" value="DnaD"/>
</dbReference>
<protein>
    <submittedName>
        <fullName evidence="4">DNA replication protein DnaD</fullName>
    </submittedName>
</protein>
<dbReference type="Pfam" id="PF21984">
    <property type="entry name" value="DnaD_N"/>
    <property type="match status" value="1"/>
</dbReference>
<dbReference type="Proteomes" id="UP000000664">
    <property type="component" value="Chromosome"/>
</dbReference>
<dbReference type="InterPro" id="IPR036388">
    <property type="entry name" value="WH-like_DNA-bd_sf"/>
</dbReference>
<feature type="domain" description="DnaD N-terminal" evidence="3">
    <location>
        <begin position="15"/>
        <end position="111"/>
    </location>
</feature>
<dbReference type="NCBIfam" id="TIGR01446">
    <property type="entry name" value="DnaD_dom"/>
    <property type="match status" value="1"/>
</dbReference>
<sequence>MASFAAIQNEGFTVISNSLLRYYPSLKISEIEAMLLLQLESFKQANNFFPSDNDLSGRMNLSPVEVSQLIQDLIDKKLLELGQKRDSEGRITNFYDLKPLYQKLDTIIDERDTNAYDEVYSGEGTKKRESVNPLQELVRQFEIEFGRLLSPIEKQEIAAWLNIDHYNPEIVKLALREAILAQVYNFKYVDRILLNWQRHGLTTTDQIKNFLQRN</sequence>
<organism evidence="4 5">
    <name type="scientific">Lactobacillus gasseri (strain ATCC 33323 / DSM 20243 / BCRC 14619 / CIP 102991 / JCM 1131 / KCTC 3163 / NCIMB 11718 / NCTC 13722 / AM63)</name>
    <dbReference type="NCBI Taxonomy" id="324831"/>
    <lineage>
        <taxon>Bacteria</taxon>
        <taxon>Bacillati</taxon>
        <taxon>Bacillota</taxon>
        <taxon>Bacilli</taxon>
        <taxon>Lactobacillales</taxon>
        <taxon>Lactobacillaceae</taxon>
        <taxon>Lactobacillus</taxon>
    </lineage>
</organism>